<evidence type="ECO:0000256" key="8">
    <source>
        <dbReference type="RuleBase" id="RU363032"/>
    </source>
</evidence>
<name>A0A5C1QLZ1_9SPIO</name>
<feature type="transmembrane region" description="Helical" evidence="8">
    <location>
        <begin position="101"/>
        <end position="122"/>
    </location>
</feature>
<dbReference type="PANTHER" id="PTHR43744">
    <property type="entry name" value="ABC TRANSPORTER PERMEASE PROTEIN MG189-RELATED-RELATED"/>
    <property type="match status" value="1"/>
</dbReference>
<dbReference type="EMBL" id="CP036150">
    <property type="protein sequence ID" value="QEN08517.1"/>
    <property type="molecule type" value="Genomic_DNA"/>
</dbReference>
<keyword evidence="11" id="KW-1185">Reference proteome</keyword>
<dbReference type="AlphaFoldDB" id="A0A5C1QLZ1"/>
<feature type="transmembrane region" description="Helical" evidence="8">
    <location>
        <begin position="203"/>
        <end position="226"/>
    </location>
</feature>
<keyword evidence="7 8" id="KW-0472">Membrane</keyword>
<keyword evidence="6 8" id="KW-1133">Transmembrane helix</keyword>
<feature type="transmembrane region" description="Helical" evidence="8">
    <location>
        <begin position="262"/>
        <end position="283"/>
    </location>
</feature>
<keyword evidence="3 8" id="KW-0813">Transport</keyword>
<evidence type="ECO:0000313" key="10">
    <source>
        <dbReference type="EMBL" id="QEN08517.1"/>
    </source>
</evidence>
<accession>A0A5C1QLZ1</accession>
<gene>
    <name evidence="10" type="ORF">EXM22_11165</name>
</gene>
<dbReference type="Proteomes" id="UP000324209">
    <property type="component" value="Chromosome"/>
</dbReference>
<organism evidence="10 11">
    <name type="scientific">Oceanispirochaeta crateris</name>
    <dbReference type="NCBI Taxonomy" id="2518645"/>
    <lineage>
        <taxon>Bacteria</taxon>
        <taxon>Pseudomonadati</taxon>
        <taxon>Spirochaetota</taxon>
        <taxon>Spirochaetia</taxon>
        <taxon>Spirochaetales</taxon>
        <taxon>Spirochaetaceae</taxon>
        <taxon>Oceanispirochaeta</taxon>
    </lineage>
</organism>
<evidence type="ECO:0000256" key="5">
    <source>
        <dbReference type="ARBA" id="ARBA00022692"/>
    </source>
</evidence>
<evidence type="ECO:0000256" key="6">
    <source>
        <dbReference type="ARBA" id="ARBA00022989"/>
    </source>
</evidence>
<evidence type="ECO:0000256" key="2">
    <source>
        <dbReference type="ARBA" id="ARBA00020515"/>
    </source>
</evidence>
<dbReference type="InterPro" id="IPR035906">
    <property type="entry name" value="MetI-like_sf"/>
</dbReference>
<dbReference type="Pfam" id="PF00528">
    <property type="entry name" value="BPD_transp_1"/>
    <property type="match status" value="1"/>
</dbReference>
<dbReference type="GO" id="GO:0005886">
    <property type="term" value="C:plasma membrane"/>
    <property type="evidence" value="ECO:0007669"/>
    <property type="project" value="UniProtKB-SubCell"/>
</dbReference>
<evidence type="ECO:0000256" key="7">
    <source>
        <dbReference type="ARBA" id="ARBA00023136"/>
    </source>
</evidence>
<dbReference type="OrthoDB" id="9773467at2"/>
<feature type="transmembrane region" description="Helical" evidence="8">
    <location>
        <begin position="72"/>
        <end position="94"/>
    </location>
</feature>
<reference evidence="10 11" key="1">
    <citation type="submission" date="2019-02" db="EMBL/GenBank/DDBJ databases">
        <title>Complete Genome Sequence and Methylome Analysis of free living Spirochaetas.</title>
        <authorList>
            <person name="Fomenkov A."/>
            <person name="Dubinina G."/>
            <person name="Leshcheva N."/>
            <person name="Mikheeva N."/>
            <person name="Grabovich M."/>
            <person name="Vincze T."/>
            <person name="Roberts R.J."/>
        </authorList>
    </citation>
    <scope>NUCLEOTIDE SEQUENCE [LARGE SCALE GENOMIC DNA]</scope>
    <source>
        <strain evidence="10 11">K2</strain>
    </source>
</reference>
<protein>
    <recommendedName>
        <fullName evidence="2">sn-glycerol-3-phosphate transport system permease protein UgpE</fullName>
    </recommendedName>
</protein>
<dbReference type="PROSITE" id="PS50928">
    <property type="entry name" value="ABC_TM1"/>
    <property type="match status" value="1"/>
</dbReference>
<feature type="transmembrane region" description="Helical" evidence="8">
    <location>
        <begin position="7"/>
        <end position="29"/>
    </location>
</feature>
<dbReference type="GO" id="GO:0055085">
    <property type="term" value="P:transmembrane transport"/>
    <property type="evidence" value="ECO:0007669"/>
    <property type="project" value="InterPro"/>
</dbReference>
<feature type="transmembrane region" description="Helical" evidence="8">
    <location>
        <begin position="162"/>
        <end position="182"/>
    </location>
</feature>
<evidence type="ECO:0000256" key="4">
    <source>
        <dbReference type="ARBA" id="ARBA00022475"/>
    </source>
</evidence>
<dbReference type="Gene3D" id="1.10.3720.10">
    <property type="entry name" value="MetI-like"/>
    <property type="match status" value="1"/>
</dbReference>
<dbReference type="RefSeq" id="WP_149486598.1">
    <property type="nucleotide sequence ID" value="NZ_CP036150.1"/>
</dbReference>
<feature type="domain" description="ABC transmembrane type-1" evidence="9">
    <location>
        <begin position="66"/>
        <end position="283"/>
    </location>
</feature>
<dbReference type="CDD" id="cd06261">
    <property type="entry name" value="TM_PBP2"/>
    <property type="match status" value="1"/>
</dbReference>
<evidence type="ECO:0000259" key="9">
    <source>
        <dbReference type="PROSITE" id="PS50928"/>
    </source>
</evidence>
<dbReference type="KEGG" id="ock:EXM22_11165"/>
<proteinExistence type="inferred from homology"/>
<dbReference type="PANTHER" id="PTHR43744:SF8">
    <property type="entry name" value="SN-GLYCEROL-3-PHOSPHATE TRANSPORT SYSTEM PERMEASE PROTEIN UGPE"/>
    <property type="match status" value="1"/>
</dbReference>
<keyword evidence="4" id="KW-1003">Cell membrane</keyword>
<sequence length="297" mass="33842">MTRKKKTLIHMILIISAFFIAFPLIFALLKATQSPGQVMSATLWPGSMFFENIKNVWVNYNFYQYMFTSLKISFVIMVGKTFFSFFAAFALVFMNFKGKKVLFGMILVTLMMPTEMLIIGMFDLVSLQPPENAVHFLKWILNPKAFLLEPIRYGFGWTDKPLSIVIPFLASATAVFFFRQHFRNIPGSLMDASLIDGAGPFRFILHVLFPLSRNTIGALFVVQFIYAWNQYLWPRVIIRNESAQAVQVGLKALIGNSEGVEWGQVMAGTIMTMIPPLIILILLHDHFMRGIALTDNK</sequence>
<dbReference type="SUPFAM" id="SSF161098">
    <property type="entry name" value="MetI-like"/>
    <property type="match status" value="1"/>
</dbReference>
<comment type="subcellular location">
    <subcellularLocation>
        <location evidence="1 8">Cell membrane</location>
        <topology evidence="1 8">Multi-pass membrane protein</topology>
    </subcellularLocation>
</comment>
<evidence type="ECO:0000256" key="3">
    <source>
        <dbReference type="ARBA" id="ARBA00022448"/>
    </source>
</evidence>
<keyword evidence="5 8" id="KW-0812">Transmembrane</keyword>
<evidence type="ECO:0000313" key="11">
    <source>
        <dbReference type="Proteomes" id="UP000324209"/>
    </source>
</evidence>
<comment type="similarity">
    <text evidence="8">Belongs to the binding-protein-dependent transport system permease family.</text>
</comment>
<dbReference type="InterPro" id="IPR000515">
    <property type="entry name" value="MetI-like"/>
</dbReference>
<evidence type="ECO:0000256" key="1">
    <source>
        <dbReference type="ARBA" id="ARBA00004651"/>
    </source>
</evidence>